<sequence length="168" mass="19274">MLERKIGIQKFYFFTVFGMIRIARWGKYKVADLQINNPTYEFYPEVGQKSFHFLSTPTQSSYSPAQNQSYTGNVIKSLFDIPGFPRSYSLTGSSWYFSGFPKVMPDAVILTDRIVLFINGTVRGYDKIQNINPVKTQHSYDRIKKKAQNGLYSPIGNFTSLPFGRHIS</sequence>
<dbReference type="AlphaFoldDB" id="A0A9N9C214"/>
<comment type="caution">
    <text evidence="1">The sequence shown here is derived from an EMBL/GenBank/DDBJ whole genome shotgun (WGS) entry which is preliminary data.</text>
</comment>
<reference evidence="1" key="1">
    <citation type="submission" date="2021-06" db="EMBL/GenBank/DDBJ databases">
        <authorList>
            <person name="Kallberg Y."/>
            <person name="Tangrot J."/>
            <person name="Rosling A."/>
        </authorList>
    </citation>
    <scope>NUCLEOTIDE SEQUENCE</scope>
    <source>
        <strain evidence="1">FL130A</strain>
    </source>
</reference>
<name>A0A9N9C214_9GLOM</name>
<dbReference type="EMBL" id="CAJVPS010003306">
    <property type="protein sequence ID" value="CAG8586336.1"/>
    <property type="molecule type" value="Genomic_DNA"/>
</dbReference>
<protein>
    <submittedName>
        <fullName evidence="1">10445_t:CDS:1</fullName>
    </submittedName>
</protein>
<proteinExistence type="predicted"/>
<dbReference type="Proteomes" id="UP000789508">
    <property type="component" value="Unassembled WGS sequence"/>
</dbReference>
<accession>A0A9N9C214</accession>
<dbReference type="OrthoDB" id="2019572at2759"/>
<evidence type="ECO:0000313" key="2">
    <source>
        <dbReference type="Proteomes" id="UP000789508"/>
    </source>
</evidence>
<gene>
    <name evidence="1" type="ORF">ALEPTO_LOCUS7501</name>
</gene>
<evidence type="ECO:0000313" key="1">
    <source>
        <dbReference type="EMBL" id="CAG8586336.1"/>
    </source>
</evidence>
<organism evidence="1 2">
    <name type="scientific">Ambispora leptoticha</name>
    <dbReference type="NCBI Taxonomy" id="144679"/>
    <lineage>
        <taxon>Eukaryota</taxon>
        <taxon>Fungi</taxon>
        <taxon>Fungi incertae sedis</taxon>
        <taxon>Mucoromycota</taxon>
        <taxon>Glomeromycotina</taxon>
        <taxon>Glomeromycetes</taxon>
        <taxon>Archaeosporales</taxon>
        <taxon>Ambisporaceae</taxon>
        <taxon>Ambispora</taxon>
    </lineage>
</organism>
<keyword evidence="2" id="KW-1185">Reference proteome</keyword>